<evidence type="ECO:0000256" key="1">
    <source>
        <dbReference type="SAM" id="MobiDB-lite"/>
    </source>
</evidence>
<feature type="region of interest" description="Disordered" evidence="1">
    <location>
        <begin position="89"/>
        <end position="185"/>
    </location>
</feature>
<feature type="compositionally biased region" description="Basic and acidic residues" evidence="1">
    <location>
        <begin position="113"/>
        <end position="125"/>
    </location>
</feature>
<dbReference type="EMBL" id="JBEYRS010000010">
    <property type="protein sequence ID" value="MEW2365078.1"/>
    <property type="molecule type" value="Genomic_DNA"/>
</dbReference>
<keyword evidence="3" id="KW-1185">Reference proteome</keyword>
<name>A0ABV3M061_9ACTN</name>
<evidence type="ECO:0000313" key="3">
    <source>
        <dbReference type="Proteomes" id="UP001553843"/>
    </source>
</evidence>
<dbReference type="RefSeq" id="WP_359781604.1">
    <property type="nucleotide sequence ID" value="NZ_JBEYRR010000010.1"/>
</dbReference>
<reference evidence="2 3" key="1">
    <citation type="submission" date="2024-06" db="EMBL/GenBank/DDBJ databases">
        <title>The Natural Products Discovery Center: Release of the First 8490 Sequenced Strains for Exploring Actinobacteria Biosynthetic Diversity.</title>
        <authorList>
            <person name="Kalkreuter E."/>
            <person name="Kautsar S.A."/>
            <person name="Yang D."/>
            <person name="Bader C.D."/>
            <person name="Teijaro C.N."/>
            <person name="Fluegel L."/>
            <person name="Davis C.M."/>
            <person name="Simpson J.R."/>
            <person name="Lauterbach L."/>
            <person name="Steele A.D."/>
            <person name="Gui C."/>
            <person name="Meng S."/>
            <person name="Li G."/>
            <person name="Viehrig K."/>
            <person name="Ye F."/>
            <person name="Su P."/>
            <person name="Kiefer A.F."/>
            <person name="Nichols A."/>
            <person name="Cepeda A.J."/>
            <person name="Yan W."/>
            <person name="Fan B."/>
            <person name="Jiang Y."/>
            <person name="Adhikari A."/>
            <person name="Zheng C.-J."/>
            <person name="Schuster L."/>
            <person name="Cowan T.M."/>
            <person name="Smanski M.J."/>
            <person name="Chevrette M.G."/>
            <person name="De Carvalho L.P.S."/>
            <person name="Shen B."/>
        </authorList>
    </citation>
    <scope>NUCLEOTIDE SEQUENCE [LARGE SCALE GENOMIC DNA]</scope>
    <source>
        <strain evidence="2 3">NPDC047833</strain>
    </source>
</reference>
<dbReference type="Proteomes" id="UP001553843">
    <property type="component" value="Unassembled WGS sequence"/>
</dbReference>
<sequence length="185" mass="19564">MIMVFNNIFGFAEDSAALFSVKPGTTDSRRAADTDFEDVTEDAYDDKSADLFINDLHGASSRAKVVREQSPEARVIMGILGSFIRTTKNSAQTEKDSAHVGTVSGTASAGMAKAKETVKEEDGLQKHGSLQSDPDRAAYAKTPEAPKTPKAAEPAKPPPATAETPQKLGETKKTETTTEGASGSQ</sequence>
<protein>
    <submittedName>
        <fullName evidence="2">Uncharacterized protein</fullName>
    </submittedName>
</protein>
<comment type="caution">
    <text evidence="2">The sequence shown here is derived from an EMBL/GenBank/DDBJ whole genome shotgun (WGS) entry which is preliminary data.</text>
</comment>
<evidence type="ECO:0000313" key="2">
    <source>
        <dbReference type="EMBL" id="MEW2365078.1"/>
    </source>
</evidence>
<proteinExistence type="predicted"/>
<accession>A0ABV3M061</accession>
<feature type="compositionally biased region" description="Low complexity" evidence="1">
    <location>
        <begin position="139"/>
        <end position="154"/>
    </location>
</feature>
<gene>
    <name evidence="2" type="ORF">AB0887_24410</name>
</gene>
<organism evidence="2 3">
    <name type="scientific">Streptomyces huasconensis</name>
    <dbReference type="NCBI Taxonomy" id="1854574"/>
    <lineage>
        <taxon>Bacteria</taxon>
        <taxon>Bacillati</taxon>
        <taxon>Actinomycetota</taxon>
        <taxon>Actinomycetes</taxon>
        <taxon>Kitasatosporales</taxon>
        <taxon>Streptomycetaceae</taxon>
        <taxon>Streptomyces</taxon>
    </lineage>
</organism>